<keyword evidence="2" id="KW-0813">Transport</keyword>
<dbReference type="AlphaFoldDB" id="A0A4S2GYW2"/>
<feature type="transmembrane region" description="Helical" evidence="7">
    <location>
        <begin position="44"/>
        <end position="63"/>
    </location>
</feature>
<keyword evidence="5 7" id="KW-1133">Transmembrane helix</keyword>
<gene>
    <name evidence="8" type="ORF">E5163_10745</name>
</gene>
<evidence type="ECO:0000256" key="7">
    <source>
        <dbReference type="SAM" id="Phobius"/>
    </source>
</evidence>
<evidence type="ECO:0000256" key="1">
    <source>
        <dbReference type="ARBA" id="ARBA00004651"/>
    </source>
</evidence>
<dbReference type="GO" id="GO:0006835">
    <property type="term" value="P:dicarboxylic acid transport"/>
    <property type="evidence" value="ECO:0007669"/>
    <property type="project" value="TreeGrafter"/>
</dbReference>
<dbReference type="InterPro" id="IPR036458">
    <property type="entry name" value="Na:dicarbo_symporter_sf"/>
</dbReference>
<evidence type="ECO:0000256" key="2">
    <source>
        <dbReference type="ARBA" id="ARBA00022448"/>
    </source>
</evidence>
<dbReference type="Pfam" id="PF00375">
    <property type="entry name" value="SDF"/>
    <property type="match status" value="1"/>
</dbReference>
<comment type="subcellular location">
    <subcellularLocation>
        <location evidence="1">Cell membrane</location>
        <topology evidence="1">Multi-pass membrane protein</topology>
    </subcellularLocation>
</comment>
<feature type="transmembrane region" description="Helical" evidence="7">
    <location>
        <begin position="407"/>
        <end position="430"/>
    </location>
</feature>
<comment type="caution">
    <text evidence="8">The sequence shown here is derived from an EMBL/GenBank/DDBJ whole genome shotgun (WGS) entry which is preliminary data.</text>
</comment>
<keyword evidence="4 7" id="KW-0812">Transmembrane</keyword>
<accession>A0A4S2GYW2</accession>
<evidence type="ECO:0000256" key="3">
    <source>
        <dbReference type="ARBA" id="ARBA00022475"/>
    </source>
</evidence>
<organism evidence="8 9">
    <name type="scientific">Marinicauda algicola</name>
    <dbReference type="NCBI Taxonomy" id="2029849"/>
    <lineage>
        <taxon>Bacteria</taxon>
        <taxon>Pseudomonadati</taxon>
        <taxon>Pseudomonadota</taxon>
        <taxon>Alphaproteobacteria</taxon>
        <taxon>Maricaulales</taxon>
        <taxon>Maricaulaceae</taxon>
        <taxon>Marinicauda</taxon>
    </lineage>
</organism>
<dbReference type="PANTHER" id="PTHR42865:SF7">
    <property type="entry name" value="PROTON_GLUTAMATE-ASPARTATE SYMPORTER"/>
    <property type="match status" value="1"/>
</dbReference>
<sequence length="470" mass="48302">MQGGGRARGPTSAITGGPMTEQPVKRIHYRSLANRAEAWLKARLWAQVLAGLMLGVLTGIALGPDVGLVGEDLAETLGEWLALPGQIFLALIKMVLMPLVASSIVLGLAAGAADPAKLRAVGAKFALFVIATTVAAATLGAGLALLFRPGQLVDLSPVPVPRLAPGPADTALDGDPFEGLAGEVPGLLVGLVPQNPLAAAVGNEMLAVVIFSIFLGLAYVASPNKHKLVPLVGVLEALLEVSMTVVKWAMYLTPYAVFGLTAQLLARLGVQSLLALAAYVGTVLAGLAILLALYLVLAAVFGRISPLRMQRAIGEAQLLAFSTSSSAAVMPLSIETAVERLRVPSSVASFLIPLAATVNMAGTALYQAAAVVFVAQVAGVALAIPEITFIVVTLVAASIGAPGAPGVSIAILSSLILSFGIPEYGLVFVLGVDRFLDMARTAVNVTGDLTAARILSRDGEELDVEQARHS</sequence>
<feature type="transmembrane region" description="Helical" evidence="7">
    <location>
        <begin position="87"/>
        <end position="113"/>
    </location>
</feature>
<reference evidence="8 9" key="1">
    <citation type="journal article" date="2017" name="Int. J. Syst. Evol. Microbiol.">
        <title>Marinicauda algicola sp. nov., isolated from a marine red alga Rhodosorus marinus.</title>
        <authorList>
            <person name="Jeong S.E."/>
            <person name="Jeon S.H."/>
            <person name="Chun B.H."/>
            <person name="Kim D.W."/>
            <person name="Jeon C.O."/>
        </authorList>
    </citation>
    <scope>NUCLEOTIDE SEQUENCE [LARGE SCALE GENOMIC DNA]</scope>
    <source>
        <strain evidence="8 9">JCM 31718</strain>
    </source>
</reference>
<evidence type="ECO:0000256" key="5">
    <source>
        <dbReference type="ARBA" id="ARBA00022989"/>
    </source>
</evidence>
<dbReference type="GO" id="GO:0015293">
    <property type="term" value="F:symporter activity"/>
    <property type="evidence" value="ECO:0007669"/>
    <property type="project" value="UniProtKB-KW"/>
</dbReference>
<dbReference type="GO" id="GO:0005886">
    <property type="term" value="C:plasma membrane"/>
    <property type="evidence" value="ECO:0007669"/>
    <property type="project" value="UniProtKB-SubCell"/>
</dbReference>
<feature type="transmembrane region" description="Helical" evidence="7">
    <location>
        <begin position="125"/>
        <end position="147"/>
    </location>
</feature>
<evidence type="ECO:0000313" key="9">
    <source>
        <dbReference type="Proteomes" id="UP000308054"/>
    </source>
</evidence>
<keyword evidence="3" id="KW-1003">Cell membrane</keyword>
<dbReference type="SUPFAM" id="SSF118215">
    <property type="entry name" value="Proton glutamate symport protein"/>
    <property type="match status" value="1"/>
</dbReference>
<evidence type="ECO:0000313" key="8">
    <source>
        <dbReference type="EMBL" id="TGY88294.1"/>
    </source>
</evidence>
<feature type="transmembrane region" description="Helical" evidence="7">
    <location>
        <begin position="270"/>
        <end position="297"/>
    </location>
</feature>
<evidence type="ECO:0000256" key="6">
    <source>
        <dbReference type="ARBA" id="ARBA00023136"/>
    </source>
</evidence>
<proteinExistence type="predicted"/>
<dbReference type="InterPro" id="IPR001991">
    <property type="entry name" value="Na-dicarboxylate_symporter"/>
</dbReference>
<feature type="transmembrane region" description="Helical" evidence="7">
    <location>
        <begin position="197"/>
        <end position="221"/>
    </location>
</feature>
<keyword evidence="6 7" id="KW-0472">Membrane</keyword>
<feature type="transmembrane region" description="Helical" evidence="7">
    <location>
        <begin position="380"/>
        <end position="401"/>
    </location>
</feature>
<dbReference type="PANTHER" id="PTHR42865">
    <property type="entry name" value="PROTON/GLUTAMATE-ASPARTATE SYMPORTER"/>
    <property type="match status" value="1"/>
</dbReference>
<dbReference type="Proteomes" id="UP000308054">
    <property type="component" value="Unassembled WGS sequence"/>
</dbReference>
<dbReference type="EMBL" id="SRXW01000003">
    <property type="protein sequence ID" value="TGY88294.1"/>
    <property type="molecule type" value="Genomic_DNA"/>
</dbReference>
<keyword evidence="9" id="KW-1185">Reference proteome</keyword>
<dbReference type="PRINTS" id="PR00173">
    <property type="entry name" value="EDTRNSPORT"/>
</dbReference>
<name>A0A4S2GYW2_9PROT</name>
<evidence type="ECO:0000256" key="4">
    <source>
        <dbReference type="ARBA" id="ARBA00022692"/>
    </source>
</evidence>
<protein>
    <submittedName>
        <fullName evidence="8">Dicarboxylate/amino acid:cation symporter</fullName>
    </submittedName>
</protein>
<dbReference type="Gene3D" id="1.10.3860.10">
    <property type="entry name" value="Sodium:dicarboxylate symporter"/>
    <property type="match status" value="1"/>
</dbReference>